<evidence type="ECO:0000256" key="7">
    <source>
        <dbReference type="ARBA" id="ARBA00023002"/>
    </source>
</evidence>
<evidence type="ECO:0000313" key="15">
    <source>
        <dbReference type="Proteomes" id="UP000001744"/>
    </source>
</evidence>
<dbReference type="UniPathway" id="UPA00232"/>
<keyword evidence="10 11" id="KW-0472">Membrane</keyword>
<dbReference type="InterPro" id="IPR036188">
    <property type="entry name" value="FAD/NAD-bd_sf"/>
</dbReference>
<name>B6K5M4_SCHJY</name>
<evidence type="ECO:0000256" key="2">
    <source>
        <dbReference type="ARBA" id="ARBA00005349"/>
    </source>
</evidence>
<keyword evidence="15" id="KW-1185">Reference proteome</keyword>
<dbReference type="GO" id="GO:0005739">
    <property type="term" value="C:mitochondrion"/>
    <property type="evidence" value="ECO:0000318"/>
    <property type="project" value="GO_Central"/>
</dbReference>
<comment type="function">
    <text evidence="11">FAD-dependent monooxygenase required for two non-consecutive steps during ubiquinone biosynthesis. Required for the C5-ring hydroxylation during ubiquinone biosynthesis by catalyzing the hydroxylation of 4-hydroxy-3-(all-trans-decaprenyl)benzoic acid to 3,4-dihydroxy-5-(all-trans-decaprenyl)benzoic acid. Also acts downstream of COQ4, for the C1-hydroxylation during ubiquinone biosynthesis by catalyzing the hydroxylation of 2-methoxy-6-(all-trans-decaprenyl)phenol to 2-methoxy-6-(all-trans-decaprenyl)benzene-1,4-diol. The electrons required for the hydroxylation reaction are funneled indirectly to coq6 from NADPH via a ferredoxin/ferredoxin reductase system.</text>
</comment>
<dbReference type="InterPro" id="IPR002938">
    <property type="entry name" value="FAD-bd"/>
</dbReference>
<dbReference type="OrthoDB" id="683240at2759"/>
<comment type="similarity">
    <text evidence="2 11">Belongs to the UbiH/COQ6 family.</text>
</comment>
<keyword evidence="5 11" id="KW-0999">Mitochondrion inner membrane</keyword>
<dbReference type="AlphaFoldDB" id="B6K5M4"/>
<dbReference type="HAMAP" id="MF_03193">
    <property type="entry name" value="COQ6_monooxygenase"/>
    <property type="match status" value="1"/>
</dbReference>
<feature type="domain" description="FAD-binding" evidence="12">
    <location>
        <begin position="32"/>
        <end position="398"/>
    </location>
</feature>
<keyword evidence="8 11" id="KW-0503">Monooxygenase</keyword>
<dbReference type="PRINTS" id="PR00420">
    <property type="entry name" value="RNGMNOXGNASE"/>
</dbReference>
<evidence type="ECO:0000256" key="1">
    <source>
        <dbReference type="ARBA" id="ARBA00001974"/>
    </source>
</evidence>
<dbReference type="PROSITE" id="PS01304">
    <property type="entry name" value="UBIH"/>
    <property type="match status" value="1"/>
</dbReference>
<dbReference type="VEuPathDB" id="FungiDB:SJAG_04000"/>
<dbReference type="GeneID" id="7051614"/>
<evidence type="ECO:0000256" key="5">
    <source>
        <dbReference type="ARBA" id="ARBA00022792"/>
    </source>
</evidence>
<keyword evidence="4 11" id="KW-0831">Ubiquinone biosynthesis</keyword>
<comment type="cofactor">
    <cofactor evidence="1 11">
        <name>FAD</name>
        <dbReference type="ChEBI" id="CHEBI:57692"/>
    </cofactor>
</comment>
<dbReference type="OMA" id="VKQMQVW"/>
<comment type="pathway">
    <text evidence="11">Cofactor biosynthesis; ubiquinone biosynthesis.</text>
</comment>
<keyword evidence="9 11" id="KW-0496">Mitochondrion</keyword>
<evidence type="ECO:0000256" key="4">
    <source>
        <dbReference type="ARBA" id="ARBA00022688"/>
    </source>
</evidence>
<evidence type="ECO:0000313" key="14">
    <source>
        <dbReference type="JaponicusDB" id="SJAG_04000"/>
    </source>
</evidence>
<evidence type="ECO:0000256" key="9">
    <source>
        <dbReference type="ARBA" id="ARBA00023128"/>
    </source>
</evidence>
<evidence type="ECO:0000256" key="3">
    <source>
        <dbReference type="ARBA" id="ARBA00022630"/>
    </source>
</evidence>
<dbReference type="GO" id="GO:0006744">
    <property type="term" value="P:ubiquinone biosynthetic process"/>
    <property type="evidence" value="ECO:0000318"/>
    <property type="project" value="GO_Central"/>
</dbReference>
<dbReference type="PANTHER" id="PTHR43876:SF7">
    <property type="entry name" value="UBIQUINONE BIOSYNTHESIS MONOOXYGENASE COQ6, MITOCHONDRIAL"/>
    <property type="match status" value="1"/>
</dbReference>
<dbReference type="STRING" id="402676.B6K5M4"/>
<evidence type="ECO:0000256" key="10">
    <source>
        <dbReference type="ARBA" id="ARBA00023136"/>
    </source>
</evidence>
<comment type="subcellular location">
    <subcellularLocation>
        <location evidence="11">Mitochondrion inner membrane</location>
        <topology evidence="11">Peripheral membrane protein</topology>
        <orientation evidence="11">Matrix side</orientation>
    </subcellularLocation>
</comment>
<dbReference type="GO" id="GO:0016491">
    <property type="term" value="F:oxidoreductase activity"/>
    <property type="evidence" value="ECO:0000318"/>
    <property type="project" value="GO_Central"/>
</dbReference>
<dbReference type="eggNOG" id="KOG3855">
    <property type="taxonomic scope" value="Eukaryota"/>
</dbReference>
<dbReference type="GO" id="GO:0106364">
    <property type="term" value="F:4-hydroxy-3-all-trans-polyprenylbenzoate oxygenase activity"/>
    <property type="evidence" value="ECO:0007669"/>
    <property type="project" value="UniProtKB-EC"/>
</dbReference>
<dbReference type="Proteomes" id="UP000001744">
    <property type="component" value="Unassembled WGS sequence"/>
</dbReference>
<dbReference type="JaponicusDB" id="SJAG_04000">
    <property type="gene designation" value="coq6"/>
</dbReference>
<organism evidence="13 15">
    <name type="scientific">Schizosaccharomyces japonicus (strain yFS275 / FY16936)</name>
    <name type="common">Fission yeast</name>
    <dbReference type="NCBI Taxonomy" id="402676"/>
    <lineage>
        <taxon>Eukaryota</taxon>
        <taxon>Fungi</taxon>
        <taxon>Dikarya</taxon>
        <taxon>Ascomycota</taxon>
        <taxon>Taphrinomycotina</taxon>
        <taxon>Schizosaccharomycetes</taxon>
        <taxon>Schizosaccharomycetales</taxon>
        <taxon>Schizosaccharomycetaceae</taxon>
        <taxon>Schizosaccharomyces</taxon>
    </lineage>
</organism>
<dbReference type="HOGENOM" id="CLU_009665_8_0_1"/>
<comment type="catalytic activity">
    <reaction evidence="11">
        <text>2-methoxy-6-(all-trans-decaprenyl)phenol + 2 reduced [2Fe-2S]-[ferredoxin] + O2 + 2 H(+) = 2-methoxy-6-(all-trans-decaprenyl)benzene-1,4-diol + 2 oxidized [2Fe-2S]-[ferredoxin] + H2O</text>
        <dbReference type="Rhea" id="RHEA:81295"/>
        <dbReference type="Rhea" id="RHEA-COMP:10000"/>
        <dbReference type="Rhea" id="RHEA-COMP:10001"/>
        <dbReference type="ChEBI" id="CHEBI:15377"/>
        <dbReference type="ChEBI" id="CHEBI:15378"/>
        <dbReference type="ChEBI" id="CHEBI:15379"/>
        <dbReference type="ChEBI" id="CHEBI:33737"/>
        <dbReference type="ChEBI" id="CHEBI:33738"/>
        <dbReference type="ChEBI" id="CHEBI:50774"/>
        <dbReference type="ChEBI" id="CHEBI:64180"/>
        <dbReference type="EC" id="1.14.15.46"/>
    </reaction>
</comment>
<evidence type="ECO:0000256" key="6">
    <source>
        <dbReference type="ARBA" id="ARBA00022827"/>
    </source>
</evidence>
<dbReference type="EMBL" id="KE651167">
    <property type="protein sequence ID" value="EEB08828.1"/>
    <property type="molecule type" value="Genomic_DNA"/>
</dbReference>
<dbReference type="InterPro" id="IPR018168">
    <property type="entry name" value="Ubi_Hdrlase_CS"/>
</dbReference>
<dbReference type="SUPFAM" id="SSF51905">
    <property type="entry name" value="FAD/NAD(P)-binding domain"/>
    <property type="match status" value="1"/>
</dbReference>
<sequence>MLKTVLHRATVPQRMRFATAASSNIHGDSCYDITIVGAGAAGLALATALKAKPETRSLKIAVVDRLKVTDLENWTPTNFSNRCSSVVGCNREFMKEIGAWENVRHDRIQPFRHVQAWDGITDSVIHLDQTDKNDSMAFMTENVNILSAFVKTLLQYNGSNPVDFIMRSNIENITLDPETKHPVLTIANVGTISTKLLVGADGRNSLVRSAAGIELPGWSYNTSAVVGTLSIEAPDDPCIGYQRFLPTGPIAFLPLPGNNASFVWSTRPHIANFLLQLPAPTFVHMLNASFRLREVDLEYLYKMDPTKPEPINEQIEWRLNMTVPKVRPPPLVTSILPKSRAAFPLRLAHADTYVKERLALIGDAAHNTHPLAGQGLNSGLRDAKSLANALTFAVEHGQDVGSMFSLQPYVRERYYNNHYVLGIVDKFHKLYTTKNPFVVGIRSLGVSTLDILKPIKKRIVRNVSAGL</sequence>
<dbReference type="Pfam" id="PF01494">
    <property type="entry name" value="FAD_binding_3"/>
    <property type="match status" value="1"/>
</dbReference>
<evidence type="ECO:0000313" key="13">
    <source>
        <dbReference type="EMBL" id="EEB08828.1"/>
    </source>
</evidence>
<dbReference type="InterPro" id="IPR000689">
    <property type="entry name" value="UbQ_mOase_COQ6"/>
</dbReference>
<dbReference type="PANTHER" id="PTHR43876">
    <property type="entry name" value="UBIQUINONE BIOSYNTHESIS MONOOXYGENASE COQ6, MITOCHONDRIAL"/>
    <property type="match status" value="1"/>
</dbReference>
<accession>B6K5M4</accession>
<comment type="catalytic activity">
    <reaction evidence="11">
        <text>4-hydroxy-3-(all-trans-decaprenyl)benzoate + 2 reduced [2Fe-2S]-[ferredoxin] + O2 + 2 H(+) = 3,4-dihydroxy-5-(all-trans-decaprenyl)benzoate + 2 oxidized [2Fe-2S]-[ferredoxin] + H2O</text>
        <dbReference type="Rhea" id="RHEA:81259"/>
        <dbReference type="Rhea" id="RHEA-COMP:10000"/>
        <dbReference type="Rhea" id="RHEA-COMP:10001"/>
        <dbReference type="ChEBI" id="CHEBI:15377"/>
        <dbReference type="ChEBI" id="CHEBI:15378"/>
        <dbReference type="ChEBI" id="CHEBI:15379"/>
        <dbReference type="ChEBI" id="CHEBI:33737"/>
        <dbReference type="ChEBI" id="CHEBI:33738"/>
        <dbReference type="ChEBI" id="CHEBI:62793"/>
        <dbReference type="ChEBI" id="CHEBI:84503"/>
        <dbReference type="EC" id="1.14.15.45"/>
    </reaction>
</comment>
<dbReference type="RefSeq" id="XP_002175121.1">
    <property type="nucleotide sequence ID" value="XM_002175085.2"/>
</dbReference>
<dbReference type="EC" id="1.14.15.45" evidence="11"/>
<evidence type="ECO:0000256" key="8">
    <source>
        <dbReference type="ARBA" id="ARBA00023033"/>
    </source>
</evidence>
<keyword evidence="7 11" id="KW-0560">Oxidoreductase</keyword>
<proteinExistence type="inferred from homology"/>
<reference evidence="13 15" key="1">
    <citation type="journal article" date="2011" name="Science">
        <title>Comparative functional genomics of the fission yeasts.</title>
        <authorList>
            <person name="Rhind N."/>
            <person name="Chen Z."/>
            <person name="Yassour M."/>
            <person name="Thompson D.A."/>
            <person name="Haas B.J."/>
            <person name="Habib N."/>
            <person name="Wapinski I."/>
            <person name="Roy S."/>
            <person name="Lin M.F."/>
            <person name="Heiman D.I."/>
            <person name="Young S.K."/>
            <person name="Furuya K."/>
            <person name="Guo Y."/>
            <person name="Pidoux A."/>
            <person name="Chen H.M."/>
            <person name="Robbertse B."/>
            <person name="Goldberg J.M."/>
            <person name="Aoki K."/>
            <person name="Bayne E.H."/>
            <person name="Berlin A.M."/>
            <person name="Desjardins C.A."/>
            <person name="Dobbs E."/>
            <person name="Dukaj L."/>
            <person name="Fan L."/>
            <person name="FitzGerald M.G."/>
            <person name="French C."/>
            <person name="Gujja S."/>
            <person name="Hansen K."/>
            <person name="Keifenheim D."/>
            <person name="Levin J.Z."/>
            <person name="Mosher R.A."/>
            <person name="Mueller C.A."/>
            <person name="Pfiffner J."/>
            <person name="Priest M."/>
            <person name="Russ C."/>
            <person name="Smialowska A."/>
            <person name="Swoboda P."/>
            <person name="Sykes S.M."/>
            <person name="Vaughn M."/>
            <person name="Vengrova S."/>
            <person name="Yoder R."/>
            <person name="Zeng Q."/>
            <person name="Allshire R."/>
            <person name="Baulcombe D."/>
            <person name="Birren B.W."/>
            <person name="Brown W."/>
            <person name="Ekwall K."/>
            <person name="Kellis M."/>
            <person name="Leatherwood J."/>
            <person name="Levin H."/>
            <person name="Margalit H."/>
            <person name="Martienssen R."/>
            <person name="Nieduszynski C.A."/>
            <person name="Spatafora J.W."/>
            <person name="Friedman N."/>
            <person name="Dalgaard J.Z."/>
            <person name="Baumann P."/>
            <person name="Niki H."/>
            <person name="Regev A."/>
            <person name="Nusbaum C."/>
        </authorList>
    </citation>
    <scope>NUCLEOTIDE SEQUENCE [LARGE SCALE GENOMIC DNA]</scope>
    <source>
        <strain evidence="15">yFS275 / FY16936</strain>
    </source>
</reference>
<evidence type="ECO:0000259" key="12">
    <source>
        <dbReference type="Pfam" id="PF01494"/>
    </source>
</evidence>
<protein>
    <recommendedName>
        <fullName evidence="11">Ubiquinone biosynthesis monooxygenase COQ6, mitochondrial</fullName>
        <ecNumber evidence="11">1.14.15.45</ecNumber>
    </recommendedName>
    <alternativeName>
        <fullName evidence="11">2-methoxy-6-polyprenolphenol 4-hydroxylase</fullName>
        <ecNumber evidence="11">1.14.15.46</ecNumber>
    </alternativeName>
</protein>
<gene>
    <name evidence="14" type="primary">coq6</name>
    <name evidence="11" type="synonym">COQ6</name>
    <name evidence="13" type="ORF">SJAG_04000</name>
</gene>
<keyword evidence="6 11" id="KW-0274">FAD</keyword>
<dbReference type="Gene3D" id="3.50.50.60">
    <property type="entry name" value="FAD/NAD(P)-binding domain"/>
    <property type="match status" value="2"/>
</dbReference>
<dbReference type="InterPro" id="IPR051205">
    <property type="entry name" value="UbiH/COQ6_monooxygenase"/>
</dbReference>
<comment type="subunit">
    <text evidence="11">Component of a multi-subunit COQ enzyme complex, composed of at least COQ3, COQ4, COQ5, COQ6, COQ7 and COQ9.</text>
</comment>
<dbReference type="GO" id="GO:0120538">
    <property type="term" value="F:2-methoxy-6-polyprenolphenol 4-hydroxylase activity"/>
    <property type="evidence" value="ECO:0007669"/>
    <property type="project" value="UniProtKB-EC"/>
</dbReference>
<dbReference type="GO" id="GO:0031314">
    <property type="term" value="C:extrinsic component of mitochondrial inner membrane"/>
    <property type="evidence" value="ECO:0007669"/>
    <property type="project" value="UniProtKB-UniRule"/>
</dbReference>
<dbReference type="InterPro" id="IPR010971">
    <property type="entry name" value="UbiH/COQ6"/>
</dbReference>
<dbReference type="GO" id="GO:0071949">
    <property type="term" value="F:FAD binding"/>
    <property type="evidence" value="ECO:0007669"/>
    <property type="project" value="InterPro"/>
</dbReference>
<evidence type="ECO:0000256" key="11">
    <source>
        <dbReference type="HAMAP-Rule" id="MF_03193"/>
    </source>
</evidence>
<dbReference type="EC" id="1.14.15.46" evidence="11"/>
<dbReference type="GO" id="GO:0016712">
    <property type="term" value="F:oxidoreductase activity, acting on paired donors, with incorporation or reduction of molecular oxygen, reduced flavin or flavoprotein as one donor, and incorporation of one atom of oxygen"/>
    <property type="evidence" value="ECO:0007669"/>
    <property type="project" value="UniProtKB-UniRule"/>
</dbReference>
<keyword evidence="3 11" id="KW-0285">Flavoprotein</keyword>
<dbReference type="FunFam" id="3.50.50.60:FF:000021">
    <property type="entry name" value="Ubiquinone biosynthesis monooxygenase COQ6"/>
    <property type="match status" value="1"/>
</dbReference>
<dbReference type="NCBIfam" id="TIGR01988">
    <property type="entry name" value="Ubi-OHases"/>
    <property type="match status" value="1"/>
</dbReference>